<dbReference type="InterPro" id="IPR036162">
    <property type="entry name" value="Resolvase-like_N_sf"/>
</dbReference>
<name>A0A255IP55_9FIRM</name>
<dbReference type="InterPro" id="IPR038109">
    <property type="entry name" value="DNA_bind_recomb_sf"/>
</dbReference>
<accession>A0A255IP55</accession>
<evidence type="ECO:0000259" key="7">
    <source>
        <dbReference type="PROSITE" id="PS51737"/>
    </source>
</evidence>
<dbReference type="Proteomes" id="UP000216411">
    <property type="component" value="Unassembled WGS sequence"/>
</dbReference>
<dbReference type="InterPro" id="IPR006119">
    <property type="entry name" value="Resolv_N"/>
</dbReference>
<feature type="domain" description="Recombinase" evidence="7">
    <location>
        <begin position="166"/>
        <end position="287"/>
    </location>
</feature>
<evidence type="ECO:0000256" key="5">
    <source>
        <dbReference type="PROSITE-ProRule" id="PRU10137"/>
    </source>
</evidence>
<dbReference type="Gene3D" id="3.40.50.1390">
    <property type="entry name" value="Resolvase, N-terminal catalytic domain"/>
    <property type="match status" value="1"/>
</dbReference>
<dbReference type="PROSITE" id="PS51736">
    <property type="entry name" value="RECOMBINASES_3"/>
    <property type="match status" value="1"/>
</dbReference>
<dbReference type="Gene3D" id="3.90.1750.20">
    <property type="entry name" value="Putative Large Serine Recombinase, Chain B, Domain 2"/>
    <property type="match status" value="1"/>
</dbReference>
<dbReference type="GO" id="GO:0000150">
    <property type="term" value="F:DNA strand exchange activity"/>
    <property type="evidence" value="ECO:0007669"/>
    <property type="project" value="InterPro"/>
</dbReference>
<reference evidence="9 10" key="1">
    <citation type="journal article" date="2017" name="Genome Announc.">
        <title>Draft Genome Sequence of a Sporulating and Motile Strain of Lachnotalea glycerini Isolated from Water in Quebec City, Canada.</title>
        <authorList>
            <person name="Maheux A.F."/>
            <person name="Boudreau D.K."/>
            <person name="Berube E."/>
            <person name="Boissinot M."/>
            <person name="Raymond F."/>
            <person name="Brodeur S."/>
            <person name="Corbeil J."/>
            <person name="Isabel S."/>
            <person name="Omar R.F."/>
            <person name="Bergeron M.G."/>
        </authorList>
    </citation>
    <scope>NUCLEOTIDE SEQUENCE [LARGE SCALE GENOMIC DNA]</scope>
    <source>
        <strain evidence="9 10">CCRI-19302</strain>
    </source>
</reference>
<evidence type="ECO:0000256" key="3">
    <source>
        <dbReference type="ARBA" id="ARBA00023172"/>
    </source>
</evidence>
<evidence type="ECO:0000313" key="10">
    <source>
        <dbReference type="Proteomes" id="UP000216411"/>
    </source>
</evidence>
<evidence type="ECO:0000313" key="9">
    <source>
        <dbReference type="EMBL" id="RDY27512.1"/>
    </source>
</evidence>
<dbReference type="PROSITE" id="PS51737">
    <property type="entry name" value="RECOMBINASE_DNA_BIND"/>
    <property type="match status" value="1"/>
</dbReference>
<evidence type="ECO:0000313" key="8">
    <source>
        <dbReference type="EMBL" id="PXV87331.1"/>
    </source>
</evidence>
<dbReference type="Proteomes" id="UP000247523">
    <property type="component" value="Unassembled WGS sequence"/>
</dbReference>
<protein>
    <submittedName>
        <fullName evidence="8">DNA invertase Pin-like site-specific DNA recombinase</fullName>
    </submittedName>
    <submittedName>
        <fullName evidence="9">Recombinase family protein</fullName>
    </submittedName>
</protein>
<comment type="caution">
    <text evidence="8">The sequence shown here is derived from an EMBL/GenBank/DDBJ whole genome shotgun (WGS) entry which is preliminary data.</text>
</comment>
<reference evidence="9" key="3">
    <citation type="submission" date="2018-07" db="EMBL/GenBank/DDBJ databases">
        <authorList>
            <person name="Quirk P.G."/>
            <person name="Krulwich T.A."/>
        </authorList>
    </citation>
    <scope>NUCLEOTIDE SEQUENCE</scope>
    <source>
        <strain evidence="9">CCRI-19302</strain>
    </source>
</reference>
<evidence type="ECO:0000256" key="1">
    <source>
        <dbReference type="ARBA" id="ARBA00022908"/>
    </source>
</evidence>
<dbReference type="SMART" id="SM00857">
    <property type="entry name" value="Resolvase"/>
    <property type="match status" value="1"/>
</dbReference>
<dbReference type="AlphaFoldDB" id="A0A255IP55"/>
<keyword evidence="3" id="KW-0233">DNA recombination</keyword>
<feature type="domain" description="Resolvase/invertase-type recombinase catalytic" evidence="6">
    <location>
        <begin position="10"/>
        <end position="159"/>
    </location>
</feature>
<dbReference type="InterPro" id="IPR025827">
    <property type="entry name" value="Zn_ribbon_recom_dom"/>
</dbReference>
<dbReference type="InterPro" id="IPR050639">
    <property type="entry name" value="SSR_resolvase"/>
</dbReference>
<evidence type="ECO:0000256" key="2">
    <source>
        <dbReference type="ARBA" id="ARBA00023125"/>
    </source>
</evidence>
<dbReference type="Pfam" id="PF00239">
    <property type="entry name" value="Resolvase"/>
    <property type="match status" value="1"/>
</dbReference>
<organism evidence="8 11">
    <name type="scientific">Lachnotalea glycerini</name>
    <dbReference type="NCBI Taxonomy" id="1763509"/>
    <lineage>
        <taxon>Bacteria</taxon>
        <taxon>Bacillati</taxon>
        <taxon>Bacillota</taxon>
        <taxon>Clostridia</taxon>
        <taxon>Lachnospirales</taxon>
        <taxon>Lachnospiraceae</taxon>
        <taxon>Lachnotalea</taxon>
    </lineage>
</organism>
<dbReference type="CDD" id="cd00338">
    <property type="entry name" value="Ser_Recombinase"/>
    <property type="match status" value="1"/>
</dbReference>
<dbReference type="InterPro" id="IPR011109">
    <property type="entry name" value="DNA_bind_recombinase_dom"/>
</dbReference>
<dbReference type="Pfam" id="PF07508">
    <property type="entry name" value="Recombinase"/>
    <property type="match status" value="1"/>
</dbReference>
<dbReference type="EMBL" id="NOKA02000105">
    <property type="protein sequence ID" value="RDY27512.1"/>
    <property type="molecule type" value="Genomic_DNA"/>
</dbReference>
<reference evidence="8 11" key="2">
    <citation type="submission" date="2018-05" db="EMBL/GenBank/DDBJ databases">
        <title>Genomic Encyclopedia of Type Strains, Phase IV (KMG-IV): sequencing the most valuable type-strain genomes for metagenomic binning, comparative biology and taxonomic classification.</title>
        <authorList>
            <person name="Goeker M."/>
        </authorList>
    </citation>
    <scope>NUCLEOTIDE SEQUENCE [LARGE SCALE GENOMIC DNA]</scope>
    <source>
        <strain evidence="8 11">DSM 28816</strain>
    </source>
</reference>
<dbReference type="GO" id="GO:0015074">
    <property type="term" value="P:DNA integration"/>
    <property type="evidence" value="ECO:0007669"/>
    <property type="project" value="UniProtKB-KW"/>
</dbReference>
<dbReference type="SUPFAM" id="SSF53041">
    <property type="entry name" value="Resolvase-like"/>
    <property type="match status" value="1"/>
</dbReference>
<dbReference type="RefSeq" id="WP_094376352.1">
    <property type="nucleotide sequence ID" value="NZ_NOKA02000105.1"/>
</dbReference>
<evidence type="ECO:0000313" key="11">
    <source>
        <dbReference type="Proteomes" id="UP000247523"/>
    </source>
</evidence>
<sequence length="486" mass="56598">MSDFNSKILTGAAYIRVSTDKQEELSPDAQKRLLLEYAKKNNIFVPEEFIFVENGISGKYANKRPEFQKMISMSKSKEHPFDVIIVWKYSRFARNQEESIVYKSLLKKNNIDVISISEPLIDGPFGSLIERIIEWMDEYYSIRLSGEVKRGMTENALRGTRQTRTPFGYIYDNGNIVIDEKNRAFVVKIFEDYVYRNMSFYAIAKELNNLGAVTIHGNPFFSRPIKYILDNPVYCGLVMWGVPFEFRQKRNKMDHDEVIVRKGTHEAIISKELFELAQARLKREYKYKALPPESQIHWLSAMLRCSSCGRSLVSNGGQRPGFQCSGYKKHQCTESHYIRTTKIEKAILKDIQEAMLNKELEYTNIASIEKSSELEALYNALDKYDKKEFRIKEAYRNGVDTLEEYRENKKIITDEKQDILNQIEAIESLSSEKNSEEMLQRISNVYDILISESATRNEKNTAIKSIISEIVYDKKNETVKIYYFLS</sequence>
<dbReference type="Pfam" id="PF13408">
    <property type="entry name" value="Zn_ribbon_recom"/>
    <property type="match status" value="1"/>
</dbReference>
<dbReference type="OrthoDB" id="9781670at2"/>
<dbReference type="PANTHER" id="PTHR30461:SF23">
    <property type="entry name" value="DNA RECOMBINASE-RELATED"/>
    <property type="match status" value="1"/>
</dbReference>
<dbReference type="InterPro" id="IPR006118">
    <property type="entry name" value="Recombinase_CS"/>
</dbReference>
<keyword evidence="2" id="KW-0238">DNA-binding</keyword>
<evidence type="ECO:0000256" key="4">
    <source>
        <dbReference type="PIRSR" id="PIRSR606118-50"/>
    </source>
</evidence>
<dbReference type="PROSITE" id="PS00397">
    <property type="entry name" value="RECOMBINASES_1"/>
    <property type="match status" value="1"/>
</dbReference>
<evidence type="ECO:0000259" key="6">
    <source>
        <dbReference type="PROSITE" id="PS51736"/>
    </source>
</evidence>
<proteinExistence type="predicted"/>
<dbReference type="EMBL" id="QICS01000010">
    <property type="protein sequence ID" value="PXV87331.1"/>
    <property type="molecule type" value="Genomic_DNA"/>
</dbReference>
<keyword evidence="1" id="KW-0229">DNA integration</keyword>
<keyword evidence="10" id="KW-1185">Reference proteome</keyword>
<feature type="active site" description="O-(5'-phospho-DNA)-serine intermediate" evidence="4 5">
    <location>
        <position position="18"/>
    </location>
</feature>
<dbReference type="PANTHER" id="PTHR30461">
    <property type="entry name" value="DNA-INVERTASE FROM LAMBDOID PROPHAGE"/>
    <property type="match status" value="1"/>
</dbReference>
<gene>
    <name evidence="8" type="ORF">C8E03_11092</name>
    <name evidence="9" type="ORF">CG710_020565</name>
</gene>
<dbReference type="GO" id="GO:0003677">
    <property type="term" value="F:DNA binding"/>
    <property type="evidence" value="ECO:0007669"/>
    <property type="project" value="UniProtKB-KW"/>
</dbReference>